<dbReference type="EMBL" id="CP000855">
    <property type="protein sequence ID" value="ACJ16849.1"/>
    <property type="molecule type" value="Genomic_DNA"/>
</dbReference>
<evidence type="ECO:0000313" key="2">
    <source>
        <dbReference type="Proteomes" id="UP000002727"/>
    </source>
</evidence>
<protein>
    <recommendedName>
        <fullName evidence="3">ATPase</fullName>
    </recommendedName>
</protein>
<evidence type="ECO:0000313" key="1">
    <source>
        <dbReference type="EMBL" id="ACJ16849.1"/>
    </source>
</evidence>
<dbReference type="Proteomes" id="UP000002727">
    <property type="component" value="Chromosome"/>
</dbReference>
<dbReference type="PANTHER" id="PTHR43169:SF1">
    <property type="entry name" value="ATPASE, PP-LOOP SUPERFAMILY-RELATED"/>
    <property type="match status" value="1"/>
</dbReference>
<proteinExistence type="predicted"/>
<keyword evidence="2" id="KW-1185">Reference proteome</keyword>
<accession>B6YXN6</accession>
<dbReference type="Gene3D" id="3.40.50.620">
    <property type="entry name" value="HUPs"/>
    <property type="match status" value="1"/>
</dbReference>
<sequence>MFSTVVKLISLPTFASLMLRIAGDDFIKRYRLEYNREALEHVRPYIGERAYSRLRALLEYRLTGKDFDRSPVGEKIVLAFSAGSDSTSTLKILRWAGFEVVPVTAKLPQMNEGVIEKAKSYGAVFVDIPGYIEAMTEQMNKGAPICGRCHSMVIKAVEDYAREIGAKIVASGDLLSSGLISIYKNGDLITLNFPAFLALDKAEIIELIGGKYDLKFGCPLLWETFRKAPSVKRFSIQRVLRELRARAITPKIAEALIFDILSR</sequence>
<name>B6YXN6_THEON</name>
<dbReference type="InterPro" id="IPR012096">
    <property type="entry name" value="ATPase_PP-loop_MJ1638"/>
</dbReference>
<gene>
    <name evidence="1" type="ordered locus">TON_1359</name>
</gene>
<reference evidence="1 2" key="1">
    <citation type="journal article" date="2008" name="J. Bacteriol.">
        <title>The complete genome sequence of Thermococcus onnurineus NA1 reveals a mixed heterotrophic and carboxydotrophic metabolism.</title>
        <authorList>
            <person name="Lee H.S."/>
            <person name="Kang S.G."/>
            <person name="Bae S.S."/>
            <person name="Lim J.K."/>
            <person name="Cho Y."/>
            <person name="Kim Y.J."/>
            <person name="Jeon J.H."/>
            <person name="Cha S.S."/>
            <person name="Kwon K.K."/>
            <person name="Kim H.T."/>
            <person name="Park C.J."/>
            <person name="Lee H.W."/>
            <person name="Kim S.I."/>
            <person name="Chun J."/>
            <person name="Colwell R.R."/>
            <person name="Kim S.J."/>
            <person name="Lee J.H."/>
        </authorList>
    </citation>
    <scope>NUCLEOTIDE SEQUENCE [LARGE SCALE GENOMIC DNA]</scope>
    <source>
        <strain evidence="1 2">NA1</strain>
    </source>
</reference>
<dbReference type="eggNOG" id="arCOG00045">
    <property type="taxonomic scope" value="Archaea"/>
</dbReference>
<dbReference type="PANTHER" id="PTHR43169">
    <property type="entry name" value="EXSB FAMILY PROTEIN"/>
    <property type="match status" value="1"/>
</dbReference>
<dbReference type="InterPro" id="IPR052188">
    <property type="entry name" value="Ni-pincer_cofactor_biosynth"/>
</dbReference>
<dbReference type="SUPFAM" id="SSF52402">
    <property type="entry name" value="Adenine nucleotide alpha hydrolases-like"/>
    <property type="match status" value="1"/>
</dbReference>
<dbReference type="HOGENOM" id="CLU_077587_0_0_2"/>
<dbReference type="KEGG" id="ton:TON_1359"/>
<dbReference type="PIRSF" id="PIRSF006601">
    <property type="entry name" value="ATPase_UCP006601"/>
    <property type="match status" value="1"/>
</dbReference>
<dbReference type="PATRIC" id="fig|523850.10.peg.1368"/>
<evidence type="ECO:0008006" key="3">
    <source>
        <dbReference type="Google" id="ProtNLM"/>
    </source>
</evidence>
<organism evidence="1 2">
    <name type="scientific">Thermococcus onnurineus (strain NA1)</name>
    <dbReference type="NCBI Taxonomy" id="523850"/>
    <lineage>
        <taxon>Archaea</taxon>
        <taxon>Methanobacteriati</taxon>
        <taxon>Methanobacteriota</taxon>
        <taxon>Thermococci</taxon>
        <taxon>Thermococcales</taxon>
        <taxon>Thermococcaceae</taxon>
        <taxon>Thermococcus</taxon>
    </lineage>
</organism>
<dbReference type="InterPro" id="IPR014729">
    <property type="entry name" value="Rossmann-like_a/b/a_fold"/>
</dbReference>
<dbReference type="AlphaFoldDB" id="B6YXN6"/>
<dbReference type="STRING" id="523850.TON_1359"/>